<dbReference type="InterPro" id="IPR002816">
    <property type="entry name" value="TraB/PrgY/GumN_fam"/>
</dbReference>
<keyword evidence="3" id="KW-1185">Reference proteome</keyword>
<evidence type="ECO:0000313" key="2">
    <source>
        <dbReference type="EMBL" id="SIN92628.1"/>
    </source>
</evidence>
<evidence type="ECO:0000313" key="3">
    <source>
        <dbReference type="Proteomes" id="UP000185192"/>
    </source>
</evidence>
<reference evidence="3" key="1">
    <citation type="submission" date="2016-11" db="EMBL/GenBank/DDBJ databases">
        <authorList>
            <person name="Varghese N."/>
            <person name="Submissions S."/>
        </authorList>
    </citation>
    <scope>NUCLEOTIDE SEQUENCE [LARGE SCALE GENOMIC DNA]</scope>
    <source>
        <strain evidence="3">DSM 22363</strain>
    </source>
</reference>
<feature type="chain" id="PRO_5012116556" description="TraB family protein" evidence="1">
    <location>
        <begin position="21"/>
        <end position="304"/>
    </location>
</feature>
<proteinExistence type="predicted"/>
<name>A0A1N6FBH9_9SPHN</name>
<dbReference type="Pfam" id="PF01963">
    <property type="entry name" value="TraB_PrgY_gumN"/>
    <property type="match status" value="1"/>
</dbReference>
<dbReference type="AlphaFoldDB" id="A0A1N6FBH9"/>
<dbReference type="PANTHER" id="PTHR40590">
    <property type="entry name" value="CYTOPLASMIC PROTEIN-RELATED"/>
    <property type="match status" value="1"/>
</dbReference>
<dbReference type="InterPro" id="IPR047111">
    <property type="entry name" value="YbaP-like"/>
</dbReference>
<dbReference type="STRING" id="1123272.SAMN02745824_2324"/>
<dbReference type="Proteomes" id="UP000185192">
    <property type="component" value="Unassembled WGS sequence"/>
</dbReference>
<dbReference type="PANTHER" id="PTHR40590:SF1">
    <property type="entry name" value="CYTOPLASMIC PROTEIN"/>
    <property type="match status" value="1"/>
</dbReference>
<evidence type="ECO:0000256" key="1">
    <source>
        <dbReference type="SAM" id="SignalP"/>
    </source>
</evidence>
<organism evidence="2 3">
    <name type="scientific">Parasphingorhabdus marina DSM 22363</name>
    <dbReference type="NCBI Taxonomy" id="1123272"/>
    <lineage>
        <taxon>Bacteria</taxon>
        <taxon>Pseudomonadati</taxon>
        <taxon>Pseudomonadota</taxon>
        <taxon>Alphaproteobacteria</taxon>
        <taxon>Sphingomonadales</taxon>
        <taxon>Sphingomonadaceae</taxon>
        <taxon>Parasphingorhabdus</taxon>
    </lineage>
</organism>
<dbReference type="EMBL" id="FSQW01000002">
    <property type="protein sequence ID" value="SIN92628.1"/>
    <property type="molecule type" value="Genomic_DNA"/>
</dbReference>
<feature type="signal peptide" evidence="1">
    <location>
        <begin position="1"/>
        <end position="20"/>
    </location>
</feature>
<evidence type="ECO:0008006" key="4">
    <source>
        <dbReference type="Google" id="ProtNLM"/>
    </source>
</evidence>
<protein>
    <recommendedName>
        <fullName evidence="4">TraB family protein</fullName>
    </recommendedName>
</protein>
<accession>A0A1N6FBH9</accession>
<sequence length="304" mass="33249">MHIFKLLLALVATVSLSACGNASETVVLNTEKPGKPAIWKVTGTSKEQPGTAYLFGTIHTLPKGISWRTELLDQVVSESDELVIEVLGLEDRSNSAKIFSKLATSPDLPAVEARIAPALHDDLDRVLDKSNIPEIALNRMESWAAALSLASAQSSHLGLRSEEGVERKLVQQFTDAGKAIAGLETIEGQLGYFDKLPETDQREMLTTVIEDAGTSKNAFEKLFNAWYSGDIAELEKLTEGGILEKPEIREKILVARNRDWDNQLHARLQKPGTSLVAVGAAHLVGPDSVQLMLEKRGYKVEKIQ</sequence>
<gene>
    <name evidence="2" type="ORF">SAMN02745824_2324</name>
</gene>
<keyword evidence="1" id="KW-0732">Signal</keyword>
<dbReference type="CDD" id="cd14789">
    <property type="entry name" value="Tiki"/>
    <property type="match status" value="1"/>
</dbReference>
<dbReference type="PROSITE" id="PS51257">
    <property type="entry name" value="PROKAR_LIPOPROTEIN"/>
    <property type="match status" value="1"/>
</dbReference>